<organism evidence="2 3">
    <name type="scientific">Botryobasidium botryosum (strain FD-172 SS1)</name>
    <dbReference type="NCBI Taxonomy" id="930990"/>
    <lineage>
        <taxon>Eukaryota</taxon>
        <taxon>Fungi</taxon>
        <taxon>Dikarya</taxon>
        <taxon>Basidiomycota</taxon>
        <taxon>Agaricomycotina</taxon>
        <taxon>Agaricomycetes</taxon>
        <taxon>Cantharellales</taxon>
        <taxon>Botryobasidiaceae</taxon>
        <taxon>Botryobasidium</taxon>
    </lineage>
</organism>
<feature type="region of interest" description="Disordered" evidence="1">
    <location>
        <begin position="102"/>
        <end position="124"/>
    </location>
</feature>
<proteinExistence type="predicted"/>
<evidence type="ECO:0000313" key="3">
    <source>
        <dbReference type="Proteomes" id="UP000027195"/>
    </source>
</evidence>
<gene>
    <name evidence="2" type="ORF">BOTBODRAFT_149765</name>
</gene>
<evidence type="ECO:0000313" key="2">
    <source>
        <dbReference type="EMBL" id="KDQ06225.1"/>
    </source>
</evidence>
<evidence type="ECO:0000256" key="1">
    <source>
        <dbReference type="SAM" id="MobiDB-lite"/>
    </source>
</evidence>
<feature type="region of interest" description="Disordered" evidence="1">
    <location>
        <begin position="39"/>
        <end position="85"/>
    </location>
</feature>
<reference evidence="3" key="1">
    <citation type="journal article" date="2014" name="Proc. Natl. Acad. Sci. U.S.A.">
        <title>Extensive sampling of basidiomycete genomes demonstrates inadequacy of the white-rot/brown-rot paradigm for wood decay fungi.</title>
        <authorList>
            <person name="Riley R."/>
            <person name="Salamov A.A."/>
            <person name="Brown D.W."/>
            <person name="Nagy L.G."/>
            <person name="Floudas D."/>
            <person name="Held B.W."/>
            <person name="Levasseur A."/>
            <person name="Lombard V."/>
            <person name="Morin E."/>
            <person name="Otillar R."/>
            <person name="Lindquist E.A."/>
            <person name="Sun H."/>
            <person name="LaButti K.M."/>
            <person name="Schmutz J."/>
            <person name="Jabbour D."/>
            <person name="Luo H."/>
            <person name="Baker S.E."/>
            <person name="Pisabarro A.G."/>
            <person name="Walton J.D."/>
            <person name="Blanchette R.A."/>
            <person name="Henrissat B."/>
            <person name="Martin F."/>
            <person name="Cullen D."/>
            <person name="Hibbett D.S."/>
            <person name="Grigoriev I.V."/>
        </authorList>
    </citation>
    <scope>NUCLEOTIDE SEQUENCE [LARGE SCALE GENOMIC DNA]</scope>
    <source>
        <strain evidence="3">FD-172 SS1</strain>
    </source>
</reference>
<sequence length="185" mass="20570">MLGSGRQTLEAAHKEWDEAFSPLQAELIKLQRPNCKQRLPEMLIGDGRKSSRSTSMKDASTARKAEDVGHEHYAQQKKAEVGIAESKVPDLVLDQPIFMDNKTFEQPGRKVPPERRSKRRRSATSVYTLRVASGPSCDRMGEAVIKVRSEPNKGRHALVTQPLLAGAEADDREKTVTGCKAPVFY</sequence>
<accession>A0A067LVD2</accession>
<dbReference type="InParanoid" id="A0A067LVD2"/>
<dbReference type="HOGENOM" id="CLU_1461076_0_0_1"/>
<keyword evidence="3" id="KW-1185">Reference proteome</keyword>
<dbReference type="EMBL" id="KL198148">
    <property type="protein sequence ID" value="KDQ06225.1"/>
    <property type="molecule type" value="Genomic_DNA"/>
</dbReference>
<dbReference type="Proteomes" id="UP000027195">
    <property type="component" value="Unassembled WGS sequence"/>
</dbReference>
<protein>
    <submittedName>
        <fullName evidence="2">Uncharacterized protein</fullName>
    </submittedName>
</protein>
<dbReference type="AlphaFoldDB" id="A0A067LVD2"/>
<feature type="compositionally biased region" description="Basic and acidic residues" evidence="1">
    <location>
        <begin position="60"/>
        <end position="80"/>
    </location>
</feature>
<name>A0A067LVD2_BOTB1</name>